<sequence length="131" mass="14799">MAQNTEPTPFEERWSMVSFAMGAPTVYDIPVAFASRQALAQKLLVTQSGESISLRTIPLRLPNYWLSLARALSALSRLASGPIGPPRYRKRRTAARPVRAYLIVLPNPNDCLGYWLFSLFYEPTSEMSHQR</sequence>
<accession>A0A699R5Y0</accession>
<name>A0A699R5Y0_TANCI</name>
<dbReference type="EMBL" id="BKCJ011065421">
    <property type="protein sequence ID" value="GFC78391.1"/>
    <property type="molecule type" value="Genomic_DNA"/>
</dbReference>
<comment type="caution">
    <text evidence="1">The sequence shown here is derived from an EMBL/GenBank/DDBJ whole genome shotgun (WGS) entry which is preliminary data.</text>
</comment>
<organism evidence="1">
    <name type="scientific">Tanacetum cinerariifolium</name>
    <name type="common">Dalmatian daisy</name>
    <name type="synonym">Chrysanthemum cinerariifolium</name>
    <dbReference type="NCBI Taxonomy" id="118510"/>
    <lineage>
        <taxon>Eukaryota</taxon>
        <taxon>Viridiplantae</taxon>
        <taxon>Streptophyta</taxon>
        <taxon>Embryophyta</taxon>
        <taxon>Tracheophyta</taxon>
        <taxon>Spermatophyta</taxon>
        <taxon>Magnoliopsida</taxon>
        <taxon>eudicotyledons</taxon>
        <taxon>Gunneridae</taxon>
        <taxon>Pentapetalae</taxon>
        <taxon>asterids</taxon>
        <taxon>campanulids</taxon>
        <taxon>Asterales</taxon>
        <taxon>Asteraceae</taxon>
        <taxon>Asteroideae</taxon>
        <taxon>Anthemideae</taxon>
        <taxon>Anthemidinae</taxon>
        <taxon>Tanacetum</taxon>
    </lineage>
</organism>
<reference evidence="1" key="1">
    <citation type="journal article" date="2019" name="Sci. Rep.">
        <title>Draft genome of Tanacetum cinerariifolium, the natural source of mosquito coil.</title>
        <authorList>
            <person name="Yamashiro T."/>
            <person name="Shiraishi A."/>
            <person name="Satake H."/>
            <person name="Nakayama K."/>
        </authorList>
    </citation>
    <scope>NUCLEOTIDE SEQUENCE</scope>
</reference>
<dbReference type="AlphaFoldDB" id="A0A699R5Y0"/>
<gene>
    <name evidence="1" type="ORF">Tci_850361</name>
</gene>
<evidence type="ECO:0000313" key="1">
    <source>
        <dbReference type="EMBL" id="GFC78391.1"/>
    </source>
</evidence>
<proteinExistence type="predicted"/>
<protein>
    <submittedName>
        <fullName evidence="1">Uncharacterized protein</fullName>
    </submittedName>
</protein>